<dbReference type="CDD" id="cd01095">
    <property type="entry name" value="Nitrilotriacetate_monoxgenase"/>
    <property type="match status" value="1"/>
</dbReference>
<feature type="domain" description="Luciferase-like" evidence="6">
    <location>
        <begin position="26"/>
        <end position="383"/>
    </location>
</feature>
<gene>
    <name evidence="7" type="ORF">P4I72_03085</name>
</gene>
<dbReference type="SUPFAM" id="SSF51679">
    <property type="entry name" value="Bacterial luciferase-like"/>
    <property type="match status" value="1"/>
</dbReference>
<dbReference type="EMBL" id="JARLKY010000007">
    <property type="protein sequence ID" value="MEC0226110.1"/>
    <property type="molecule type" value="Genomic_DNA"/>
</dbReference>
<dbReference type="Pfam" id="PF00296">
    <property type="entry name" value="Bac_luciferase"/>
    <property type="match status" value="1"/>
</dbReference>
<evidence type="ECO:0000256" key="4">
    <source>
        <dbReference type="ARBA" id="ARBA00023033"/>
    </source>
</evidence>
<keyword evidence="4" id="KW-0503">Monooxygenase</keyword>
<dbReference type="InterPro" id="IPR051260">
    <property type="entry name" value="Diverse_substr_monoxygenases"/>
</dbReference>
<keyword evidence="1" id="KW-0285">Flavoprotein</keyword>
<dbReference type="Gene3D" id="3.20.20.30">
    <property type="entry name" value="Luciferase-like domain"/>
    <property type="match status" value="1"/>
</dbReference>
<keyword evidence="8" id="KW-1185">Reference proteome</keyword>
<sequence length="453" mass="50829">MSKSMHLGLFLAANGHHAGGWRHPDAAQGNPLDFDYYREIAQKAEAAKLDMIFIADKLAIDDNYGGNFDSSVTYRPALSAEPLTLISALSAATQKIGLAATASTTYHEPYHIARMFATLDHLSKGRVAWNVVTSTSDAEARNFSKKEHLDHATRYERAQEFVEVVQKLWDSWEEDALLIDKSRGVFADKDKVHYANHQGKWFDVKGPLNIPRSPQGHPVLIQAGSSETFRALAAQYAELIFTAQPNIESAKTFYQDLKSRVESYGRSRDAVKILPGTMLIVGDTEQEAKDKEQYLHSLIHTQTGLAFMSGSMNYDLSKHALDEPFPDIEQEIRGSRGRFQFVFRKAKEEGLTLAQVARWYIQSRSHNVVVGTPSSIADRLETWFKEESCDGFNLMAPYMSGGLDDIFERVIPELQNRGVFREAYTSDTLRGHFGLQSPNNRYSQAAKPSTILI</sequence>
<reference evidence="7 8" key="1">
    <citation type="submission" date="2023-03" db="EMBL/GenBank/DDBJ databases">
        <title>Bacillus Genome Sequencing.</title>
        <authorList>
            <person name="Dunlap C."/>
        </authorList>
    </citation>
    <scope>NUCLEOTIDE SEQUENCE [LARGE SCALE GENOMIC DNA]</scope>
    <source>
        <strain evidence="7 8">BD-533</strain>
    </source>
</reference>
<dbReference type="NCBIfam" id="TIGR03860">
    <property type="entry name" value="FMN_nitrolo"/>
    <property type="match status" value="1"/>
</dbReference>
<proteinExistence type="inferred from homology"/>
<organism evidence="7 8">
    <name type="scientific">Paenibacillus alba</name>
    <dbReference type="NCBI Taxonomy" id="1197127"/>
    <lineage>
        <taxon>Bacteria</taxon>
        <taxon>Bacillati</taxon>
        <taxon>Bacillota</taxon>
        <taxon>Bacilli</taxon>
        <taxon>Bacillales</taxon>
        <taxon>Paenibacillaceae</taxon>
        <taxon>Paenibacillus</taxon>
    </lineage>
</organism>
<evidence type="ECO:0000259" key="6">
    <source>
        <dbReference type="Pfam" id="PF00296"/>
    </source>
</evidence>
<dbReference type="Proteomes" id="UP001338137">
    <property type="component" value="Unassembled WGS sequence"/>
</dbReference>
<evidence type="ECO:0000256" key="5">
    <source>
        <dbReference type="ARBA" id="ARBA00033748"/>
    </source>
</evidence>
<dbReference type="RefSeq" id="WP_326070514.1">
    <property type="nucleotide sequence ID" value="NZ_JARLKY010000007.1"/>
</dbReference>
<dbReference type="InterPro" id="IPR036661">
    <property type="entry name" value="Luciferase-like_sf"/>
</dbReference>
<evidence type="ECO:0000313" key="8">
    <source>
        <dbReference type="Proteomes" id="UP001338137"/>
    </source>
</evidence>
<dbReference type="PANTHER" id="PTHR30011:SF16">
    <property type="entry name" value="C2H2 FINGER DOMAIN TRANSCRIPTION FACTOR (EUROFUNG)-RELATED"/>
    <property type="match status" value="1"/>
</dbReference>
<evidence type="ECO:0000256" key="1">
    <source>
        <dbReference type="ARBA" id="ARBA00022630"/>
    </source>
</evidence>
<evidence type="ECO:0000256" key="2">
    <source>
        <dbReference type="ARBA" id="ARBA00022643"/>
    </source>
</evidence>
<dbReference type="InterPro" id="IPR016215">
    <property type="entry name" value="NTA_MOA"/>
</dbReference>
<comment type="similarity">
    <text evidence="5">Belongs to the NtaA/SnaA/DszA monooxygenase family.</text>
</comment>
<keyword evidence="3" id="KW-0560">Oxidoreductase</keyword>
<keyword evidence="2" id="KW-0288">FMN</keyword>
<comment type="caution">
    <text evidence="7">The sequence shown here is derived from an EMBL/GenBank/DDBJ whole genome shotgun (WGS) entry which is preliminary data.</text>
</comment>
<accession>A0ABU6FWJ9</accession>
<dbReference type="PANTHER" id="PTHR30011">
    <property type="entry name" value="ALKANESULFONATE MONOOXYGENASE-RELATED"/>
    <property type="match status" value="1"/>
</dbReference>
<name>A0ABU6FWJ9_9BACL</name>
<evidence type="ECO:0000313" key="7">
    <source>
        <dbReference type="EMBL" id="MEC0226110.1"/>
    </source>
</evidence>
<evidence type="ECO:0000256" key="3">
    <source>
        <dbReference type="ARBA" id="ARBA00023002"/>
    </source>
</evidence>
<dbReference type="InterPro" id="IPR011251">
    <property type="entry name" value="Luciferase-like_dom"/>
</dbReference>
<protein>
    <submittedName>
        <fullName evidence="7">LLM class flavin-dependent oxidoreductase</fullName>
    </submittedName>
</protein>
<dbReference type="PIRSF" id="PIRSF000337">
    <property type="entry name" value="NTA_MOA"/>
    <property type="match status" value="1"/>
</dbReference>